<accession>A0A3M3YCC5</accession>
<gene>
    <name evidence="1" type="ORF">ALQ33_200026</name>
</gene>
<comment type="caution">
    <text evidence="1">The sequence shown here is derived from an EMBL/GenBank/DDBJ whole genome shotgun (WGS) entry which is preliminary data.</text>
</comment>
<dbReference type="EMBL" id="RBQB01000355">
    <property type="protein sequence ID" value="RMO79791.1"/>
    <property type="molecule type" value="Genomic_DNA"/>
</dbReference>
<evidence type="ECO:0000313" key="2">
    <source>
        <dbReference type="Proteomes" id="UP000279372"/>
    </source>
</evidence>
<evidence type="ECO:0000313" key="1">
    <source>
        <dbReference type="EMBL" id="RMO79791.1"/>
    </source>
</evidence>
<name>A0A3M3YCC5_9PSED</name>
<organism evidence="1 2">
    <name type="scientific">Pseudomonas syringae pv. philadelphi</name>
    <dbReference type="NCBI Taxonomy" id="251706"/>
    <lineage>
        <taxon>Bacteria</taxon>
        <taxon>Pseudomonadati</taxon>
        <taxon>Pseudomonadota</taxon>
        <taxon>Gammaproteobacteria</taxon>
        <taxon>Pseudomonadales</taxon>
        <taxon>Pseudomonadaceae</taxon>
        <taxon>Pseudomonas</taxon>
    </lineage>
</organism>
<dbReference type="AlphaFoldDB" id="A0A3M3YCC5"/>
<dbReference type="Proteomes" id="UP000279372">
    <property type="component" value="Unassembled WGS sequence"/>
</dbReference>
<proteinExistence type="predicted"/>
<reference evidence="1 2" key="1">
    <citation type="submission" date="2018-08" db="EMBL/GenBank/DDBJ databases">
        <title>Recombination of ecologically and evolutionarily significant loci maintains genetic cohesion in the Pseudomonas syringae species complex.</title>
        <authorList>
            <person name="Dillon M."/>
            <person name="Thakur S."/>
            <person name="Almeida R.N.D."/>
            <person name="Weir B.S."/>
            <person name="Guttman D.S."/>
        </authorList>
    </citation>
    <scope>NUCLEOTIDE SEQUENCE [LARGE SCALE GENOMIC DNA]</scope>
    <source>
        <strain evidence="1 2">ICMP 8902</strain>
    </source>
</reference>
<dbReference type="RefSeq" id="WP_122224167.1">
    <property type="nucleotide sequence ID" value="NZ_RBQB01000355.1"/>
</dbReference>
<dbReference type="InterPro" id="IPR010455">
    <property type="entry name" value="Phage_82_GpQ"/>
</dbReference>
<sequence length="279" mass="31259">METLTLGGFVTTRPDPVLPVDSWVLLVAESAPEAPRAALVRRSRAAPKPMAQDLVWLRDWLMFAYLAPTDYRETDRPPEADGVGVVETDRLRDAFPRYRASELGECPLDGCEDKKRLPFDYVASLARDTTRVSCSETRKKKKSAIPLGPTAFEDARLIRTVSTLDPEQARWIRYAYGDSLVWDDEAGCVVALWQRSAAQLGKMQGKSLQRAKGLAHLAVQHHKRLKNAGSCLHTGPDLARLLGVTDVNYRQHWAPRWAVMQSELDKLDVGALEALWLKL</sequence>
<protein>
    <submittedName>
        <fullName evidence="1">Uncharacterized protein</fullName>
    </submittedName>
</protein>
<dbReference type="Pfam" id="PF06323">
    <property type="entry name" value="Phage_antiter_Q"/>
    <property type="match status" value="1"/>
</dbReference>